<comment type="subcellular location">
    <subcellularLocation>
        <location evidence="1 10">Cytoplasm</location>
    </subcellularLocation>
</comment>
<dbReference type="InterPro" id="IPR038116">
    <property type="entry name" value="TrpR-like_sf"/>
</dbReference>
<keyword evidence="5 10" id="KW-0678">Repressor</keyword>
<dbReference type="OrthoDB" id="5704033at2"/>
<dbReference type="Pfam" id="PF01371">
    <property type="entry name" value="Trp_repressor"/>
    <property type="match status" value="1"/>
</dbReference>
<accession>A0A1H9DTJ4</accession>
<evidence type="ECO:0000256" key="3">
    <source>
        <dbReference type="ARBA" id="ARBA00020177"/>
    </source>
</evidence>
<evidence type="ECO:0000256" key="6">
    <source>
        <dbReference type="ARBA" id="ARBA00023015"/>
    </source>
</evidence>
<dbReference type="AlphaFoldDB" id="A0A1H9DTJ4"/>
<comment type="similarity">
    <text evidence="2 10">Belongs to the TrpR family.</text>
</comment>
<dbReference type="InterPro" id="IPR000831">
    <property type="entry name" value="Trp_repress"/>
</dbReference>
<evidence type="ECO:0000256" key="2">
    <source>
        <dbReference type="ARBA" id="ARBA00007027"/>
    </source>
</evidence>
<dbReference type="GO" id="GO:0005737">
    <property type="term" value="C:cytoplasm"/>
    <property type="evidence" value="ECO:0007669"/>
    <property type="project" value="UniProtKB-SubCell"/>
</dbReference>
<keyword evidence="4 10" id="KW-0963">Cytoplasm</keyword>
<dbReference type="HAMAP" id="MF_00475">
    <property type="entry name" value="Trp_repressor"/>
    <property type="match status" value="1"/>
</dbReference>
<keyword evidence="7 10" id="KW-0238">DNA-binding</keyword>
<protein>
    <recommendedName>
        <fullName evidence="3 10">Trp operon repressor</fullName>
    </recommendedName>
</protein>
<dbReference type="SUPFAM" id="SSF48295">
    <property type="entry name" value="TrpR-like"/>
    <property type="match status" value="1"/>
</dbReference>
<evidence type="ECO:0000256" key="7">
    <source>
        <dbReference type="ARBA" id="ARBA00023125"/>
    </source>
</evidence>
<dbReference type="NCBIfam" id="TIGR01321">
    <property type="entry name" value="TrpR"/>
    <property type="match status" value="1"/>
</dbReference>
<sequence>MLPYSLMSTEAMLMTIHQETPLAELDWTRFIELLAKAFTSGQGEALLILMLTSDERQAYATRLCIIEELLRSELSQRQLKEQLGVGIATITRGSNGLKSASPELRHWLTEQLLNKKDGSEDSVPK</sequence>
<dbReference type="PANTHER" id="PTHR38025:SF1">
    <property type="entry name" value="TRP OPERON REPRESSOR"/>
    <property type="match status" value="1"/>
</dbReference>
<dbReference type="GO" id="GO:0045892">
    <property type="term" value="P:negative regulation of DNA-templated transcription"/>
    <property type="evidence" value="ECO:0007669"/>
    <property type="project" value="UniProtKB-UniRule"/>
</dbReference>
<keyword evidence="6 10" id="KW-0805">Transcription regulation</keyword>
<dbReference type="STRING" id="988801.SAMN05216522_101404"/>
<dbReference type="InterPro" id="IPR013335">
    <property type="entry name" value="Trp_repress_bac"/>
</dbReference>
<evidence type="ECO:0000256" key="9">
    <source>
        <dbReference type="ARBA" id="ARBA00025375"/>
    </source>
</evidence>
<evidence type="ECO:0000256" key="10">
    <source>
        <dbReference type="HAMAP-Rule" id="MF_00475"/>
    </source>
</evidence>
<evidence type="ECO:0000256" key="4">
    <source>
        <dbReference type="ARBA" id="ARBA00022490"/>
    </source>
</evidence>
<gene>
    <name evidence="10" type="primary">trpR</name>
    <name evidence="11" type="ORF">SAMN05216522_101404</name>
</gene>
<reference evidence="12" key="1">
    <citation type="submission" date="2016-10" db="EMBL/GenBank/DDBJ databases">
        <authorList>
            <person name="Varghese N."/>
            <person name="Submissions S."/>
        </authorList>
    </citation>
    <scope>NUCLEOTIDE SEQUENCE [LARGE SCALE GENOMIC DNA]</scope>
    <source>
        <strain evidence="12">8N4</strain>
    </source>
</reference>
<proteinExistence type="inferred from homology"/>
<evidence type="ECO:0000256" key="5">
    <source>
        <dbReference type="ARBA" id="ARBA00022491"/>
    </source>
</evidence>
<dbReference type="Gene3D" id="1.10.1270.10">
    <property type="entry name" value="TrpR-like"/>
    <property type="match status" value="1"/>
</dbReference>
<comment type="function">
    <text evidence="9 10">This protein is an aporepressor. When complexed with L-tryptophan it binds the operator region of the trp operon (5'-ACTAGT-'3') and prevents the initiation of transcription. The complex also regulates trp repressor biosynthesis by binding to its regulatory region.</text>
</comment>
<name>A0A1H9DTJ4_9GAMM</name>
<evidence type="ECO:0000256" key="8">
    <source>
        <dbReference type="ARBA" id="ARBA00023163"/>
    </source>
</evidence>
<evidence type="ECO:0000313" key="11">
    <source>
        <dbReference type="EMBL" id="SEQ16755.1"/>
    </source>
</evidence>
<dbReference type="GO" id="GO:0003700">
    <property type="term" value="F:DNA-binding transcription factor activity"/>
    <property type="evidence" value="ECO:0007669"/>
    <property type="project" value="UniProtKB-UniRule"/>
</dbReference>
<dbReference type="InterPro" id="IPR010921">
    <property type="entry name" value="Trp_repressor/repl_initiator"/>
</dbReference>
<comment type="subunit">
    <text evidence="10">Homodimer.</text>
</comment>
<keyword evidence="8 10" id="KW-0804">Transcription</keyword>
<evidence type="ECO:0000313" key="12">
    <source>
        <dbReference type="Proteomes" id="UP000242515"/>
    </source>
</evidence>
<evidence type="ECO:0000256" key="1">
    <source>
        <dbReference type="ARBA" id="ARBA00004496"/>
    </source>
</evidence>
<feature type="DNA-binding region" evidence="10">
    <location>
        <begin position="76"/>
        <end position="99"/>
    </location>
</feature>
<dbReference type="Proteomes" id="UP000242515">
    <property type="component" value="Unassembled WGS sequence"/>
</dbReference>
<organism evidence="11 12">
    <name type="scientific">Rosenbergiella nectarea</name>
    <dbReference type="NCBI Taxonomy" id="988801"/>
    <lineage>
        <taxon>Bacteria</taxon>
        <taxon>Pseudomonadati</taxon>
        <taxon>Pseudomonadota</taxon>
        <taxon>Gammaproteobacteria</taxon>
        <taxon>Enterobacterales</taxon>
        <taxon>Erwiniaceae</taxon>
        <taxon>Rosenbergiella</taxon>
    </lineage>
</organism>
<keyword evidence="12" id="KW-1185">Reference proteome</keyword>
<dbReference type="EMBL" id="FOGC01000001">
    <property type="protein sequence ID" value="SEQ16755.1"/>
    <property type="molecule type" value="Genomic_DNA"/>
</dbReference>
<dbReference type="GO" id="GO:0043565">
    <property type="term" value="F:sequence-specific DNA binding"/>
    <property type="evidence" value="ECO:0007669"/>
    <property type="project" value="UniProtKB-UniRule"/>
</dbReference>
<dbReference type="PANTHER" id="PTHR38025">
    <property type="entry name" value="TRP OPERON REPRESSOR"/>
    <property type="match status" value="1"/>
</dbReference>